<feature type="transmembrane region" description="Helical" evidence="1">
    <location>
        <begin position="31"/>
        <end position="51"/>
    </location>
</feature>
<dbReference type="AlphaFoldDB" id="A0A182XR19"/>
<accession>A0A182XR19</accession>
<evidence type="ECO:0000313" key="2">
    <source>
        <dbReference type="EnsemblMetazoa" id="AQUA014304-PA"/>
    </source>
</evidence>
<feature type="transmembrane region" description="Helical" evidence="1">
    <location>
        <begin position="87"/>
        <end position="108"/>
    </location>
</feature>
<name>A0A182XR19_ANOQN</name>
<keyword evidence="1" id="KW-0812">Transmembrane</keyword>
<evidence type="ECO:0000256" key="1">
    <source>
        <dbReference type="SAM" id="Phobius"/>
    </source>
</evidence>
<dbReference type="EnsemblMetazoa" id="AQUA014304-RA">
    <property type="protein sequence ID" value="AQUA014304-PA"/>
    <property type="gene ID" value="AQUA014304"/>
</dbReference>
<organism evidence="2 3">
    <name type="scientific">Anopheles quadriannulatus</name>
    <name type="common">Mosquito</name>
    <dbReference type="NCBI Taxonomy" id="34691"/>
    <lineage>
        <taxon>Eukaryota</taxon>
        <taxon>Metazoa</taxon>
        <taxon>Ecdysozoa</taxon>
        <taxon>Arthropoda</taxon>
        <taxon>Hexapoda</taxon>
        <taxon>Insecta</taxon>
        <taxon>Pterygota</taxon>
        <taxon>Neoptera</taxon>
        <taxon>Endopterygota</taxon>
        <taxon>Diptera</taxon>
        <taxon>Nematocera</taxon>
        <taxon>Culicoidea</taxon>
        <taxon>Culicidae</taxon>
        <taxon>Anophelinae</taxon>
        <taxon>Anopheles</taxon>
    </lineage>
</organism>
<dbReference type="VEuPathDB" id="VectorBase:AQUA014304"/>
<dbReference type="Proteomes" id="UP000076407">
    <property type="component" value="Unassembled WGS sequence"/>
</dbReference>
<keyword evidence="3" id="KW-1185">Reference proteome</keyword>
<proteinExistence type="predicted"/>
<keyword evidence="1" id="KW-0472">Membrane</keyword>
<keyword evidence="1" id="KW-1133">Transmembrane helix</keyword>
<sequence length="109" mass="12955">MTRNRRSVCFRANIQPTVDLDLEKEREIEKLFSYVILFLLVFVPCFHHFLLLLLSPILFHNILKTNFITYLSLCLSGKEVFRSCDPLCVYVFFFVCGLFRVFLFNNLFS</sequence>
<evidence type="ECO:0000313" key="3">
    <source>
        <dbReference type="Proteomes" id="UP000076407"/>
    </source>
</evidence>
<protein>
    <submittedName>
        <fullName evidence="2">Uncharacterized protein</fullName>
    </submittedName>
</protein>
<reference evidence="2" key="1">
    <citation type="submission" date="2020-05" db="UniProtKB">
        <authorList>
            <consortium name="EnsemblMetazoa"/>
        </authorList>
    </citation>
    <scope>IDENTIFICATION</scope>
    <source>
        <strain evidence="2">SANGQUA</strain>
    </source>
</reference>